<dbReference type="GO" id="GO:0007059">
    <property type="term" value="P:chromosome segregation"/>
    <property type="evidence" value="ECO:0007669"/>
    <property type="project" value="UniProtKB-KW"/>
</dbReference>
<dbReference type="GO" id="GO:0005634">
    <property type="term" value="C:nucleus"/>
    <property type="evidence" value="ECO:0007669"/>
    <property type="project" value="UniProtKB-SubCell"/>
</dbReference>
<evidence type="ECO:0000256" key="2">
    <source>
        <dbReference type="ARBA" id="ARBA00004186"/>
    </source>
</evidence>
<evidence type="ECO:0000256" key="8">
    <source>
        <dbReference type="SAM" id="MobiDB-lite"/>
    </source>
</evidence>
<feature type="compositionally biased region" description="Basic and acidic residues" evidence="8">
    <location>
        <begin position="310"/>
        <end position="323"/>
    </location>
</feature>
<feature type="compositionally biased region" description="Low complexity" evidence="8">
    <location>
        <begin position="795"/>
        <end position="808"/>
    </location>
</feature>
<feature type="region of interest" description="Disordered" evidence="8">
    <location>
        <begin position="655"/>
        <end position="677"/>
    </location>
</feature>
<keyword evidence="6" id="KW-0206">Cytoskeleton</keyword>
<dbReference type="CDD" id="cd22249">
    <property type="entry name" value="UDM1_RNF168_RNF169-like"/>
    <property type="match status" value="1"/>
</dbReference>
<evidence type="ECO:0000256" key="7">
    <source>
        <dbReference type="ARBA" id="ARBA00023242"/>
    </source>
</evidence>
<feature type="compositionally biased region" description="Basic and acidic residues" evidence="8">
    <location>
        <begin position="969"/>
        <end position="1032"/>
    </location>
</feature>
<accession>A0AAN6PGY0</accession>
<proteinExistence type="inferred from homology"/>
<feature type="compositionally biased region" description="Basic and acidic residues" evidence="8">
    <location>
        <begin position="171"/>
        <end position="180"/>
    </location>
</feature>
<dbReference type="InterPro" id="IPR005635">
    <property type="entry name" value="Inner_centromere_prot_ARK-bd"/>
</dbReference>
<feature type="compositionally biased region" description="Acidic residues" evidence="8">
    <location>
        <begin position="1253"/>
        <end position="1262"/>
    </location>
</feature>
<reference evidence="11" key="1">
    <citation type="journal article" date="2023" name="Mol. Phylogenet. Evol.">
        <title>Genome-scale phylogeny and comparative genomics of the fungal order Sordariales.</title>
        <authorList>
            <person name="Hensen N."/>
            <person name="Bonometti L."/>
            <person name="Westerberg I."/>
            <person name="Brannstrom I.O."/>
            <person name="Guillou S."/>
            <person name="Cros-Aarteil S."/>
            <person name="Calhoun S."/>
            <person name="Haridas S."/>
            <person name="Kuo A."/>
            <person name="Mondo S."/>
            <person name="Pangilinan J."/>
            <person name="Riley R."/>
            <person name="LaButti K."/>
            <person name="Andreopoulos B."/>
            <person name="Lipzen A."/>
            <person name="Chen C."/>
            <person name="Yan M."/>
            <person name="Daum C."/>
            <person name="Ng V."/>
            <person name="Clum A."/>
            <person name="Steindorff A."/>
            <person name="Ohm R.A."/>
            <person name="Martin F."/>
            <person name="Silar P."/>
            <person name="Natvig D.O."/>
            <person name="Lalanne C."/>
            <person name="Gautier V."/>
            <person name="Ament-Velasquez S.L."/>
            <person name="Kruys A."/>
            <person name="Hutchinson M.I."/>
            <person name="Powell A.J."/>
            <person name="Barry K."/>
            <person name="Miller A.N."/>
            <person name="Grigoriev I.V."/>
            <person name="Debuchy R."/>
            <person name="Gladieux P."/>
            <person name="Hiltunen Thoren M."/>
            <person name="Johannesson H."/>
        </authorList>
    </citation>
    <scope>NUCLEOTIDE SEQUENCE [LARGE SCALE GENOMIC DNA]</scope>
    <source>
        <strain evidence="11">CBS 284.82</strain>
    </source>
</reference>
<feature type="compositionally biased region" description="Basic and acidic residues" evidence="8">
    <location>
        <begin position="1114"/>
        <end position="1123"/>
    </location>
</feature>
<evidence type="ECO:0000256" key="1">
    <source>
        <dbReference type="ARBA" id="ARBA00004123"/>
    </source>
</evidence>
<feature type="compositionally biased region" description="Low complexity" evidence="8">
    <location>
        <begin position="949"/>
        <end position="959"/>
    </location>
</feature>
<feature type="compositionally biased region" description="Basic residues" evidence="8">
    <location>
        <begin position="69"/>
        <end position="80"/>
    </location>
</feature>
<sequence>MAMRGGPRLQVGSAAWIAEERDSALSIAQSEIEEFSFSARNEMDWLNEHMAEIFSENQMNVAELFKTPGKLRGKTPRTARKAPPSTLRMPLSNMFSATPKGAPSPFAMPNLSQPRSPRIMVAEDKPELPVSRPESPAKPAVVHPPQQVEPHVPISLGDSGYHGSQSQDTMPFDHFDKDIEMPDSPQDLHTSDPVLPLPSEPAEQRSPSAVPVSEASQPADENQPTQATASIAANIAATPSSAMVQPSSPFASRTRLPMMSPRSPSPQKMSSPVRPVPQKSTSPQKPPSPEKSSSSPLRRAASPQKGFPKPTEDLKDTVNRDAHEDDDEAGPDEAKSPSDTSSPIRPPVRKSSLNFASLPAREPLASKKSLGGARMSRTSHLDFNRQSYFNRQTGGKSLGGAMRRESSEDEQDEMDVDDDITTQEEDAAAYSKTYTQRLQDQISMLGKGQSIGPRPSKSLAHLLPSQQSAPTSQNQSQLESAPEVKKASPKPKHSVAPGAFPEDDEDDWIASPTPAAAPASPTPAPSNAPPSDARENLSSRGTETSSEFVLPKNRPGSPGKAPFMPERTPKHAKSASVPILPTMEQLDAEMDGSPLKKTISVSNPALSSVPEDDFASSPPKSPTRSFRDSPLKQVKKKLSSLIKSSKGLIASSAAISAEGKSSLLQSPSTTRLGYHPVPSVESFKTADSVVYPDLSQQISATSAPLSPVRSNSSRRTRGSAERERLEAKEREKEEKEREKQKAKEMKEAKRAADEMEKLEKVREKEREKARVFSKEQEKIAAMEKQVAAQKEPEKPAQAQPPQQDFRTPGPAPKPAPRSPTKMTKATPRKTKGQSEQEGKHRAVPSDDLDVEMADATTTIPPPSIPRPTTASSMRTQKRPMKPTKETLAKAKQVPTLIRVNPLSSQQTQFHPSNSVLAANLQDTLGQQPGSAKPLNGKASSSSLHLGKGSVHSHTSSVSSAGRPKALDMAAKRKEQEERAAQRKRETKLEIERKRAAQEDERRQEQQRRAEAERQKEEERKAAQRRAAIEKAKQTKAPPPAARSQPNGPPEYSVAEKGTLRPPSRLGSTMHQEGRLVNTVLSNPAKAPAKRPLQDAGEESSRSQQQRALPSFPAKEAKRMRMSEEFDADLDMMDSHSPRIIKGPPVRPSAGFKKDLQPKSLYGNPNGYSHAPPPSATKDLFKTTVISQHSKTTHPLDTAQFSNGKIPFASQNQNQHKTPARPVGGAIPKSSAKSVARASPRLPNGEAIELPDIQTDDDSDEDDGHVAIAPWADSPALRDALLRQERLDPMQVFGPPAPLNMEEVFSKDKGRFHKFRARTSSANWSGTDRLTEEEVRRDNAARDKMRREGGWSYELGRDMA</sequence>
<keyword evidence="4" id="KW-0963">Cytoplasm</keyword>
<feature type="compositionally biased region" description="Polar residues" evidence="8">
    <location>
        <begin position="538"/>
        <end position="547"/>
    </location>
</feature>
<feature type="compositionally biased region" description="Low complexity" evidence="8">
    <location>
        <begin position="141"/>
        <end position="153"/>
    </location>
</feature>
<feature type="compositionally biased region" description="Polar residues" evidence="8">
    <location>
        <begin position="214"/>
        <end position="226"/>
    </location>
</feature>
<feature type="compositionally biased region" description="Polar residues" evidence="8">
    <location>
        <begin position="1183"/>
        <end position="1216"/>
    </location>
</feature>
<dbReference type="EMBL" id="MU854370">
    <property type="protein sequence ID" value="KAK4040773.1"/>
    <property type="molecule type" value="Genomic_DNA"/>
</dbReference>
<feature type="compositionally biased region" description="Polar residues" evidence="8">
    <location>
        <begin position="432"/>
        <end position="442"/>
    </location>
</feature>
<feature type="compositionally biased region" description="Basic and acidic residues" evidence="8">
    <location>
        <begin position="1328"/>
        <end position="1359"/>
    </location>
</feature>
<feature type="region of interest" description="Disordered" evidence="8">
    <location>
        <begin position="1319"/>
        <end position="1359"/>
    </location>
</feature>
<protein>
    <recommendedName>
        <fullName evidence="9">Inner centromere protein ARK-binding domain-containing protein</fullName>
    </recommendedName>
</protein>
<feature type="compositionally biased region" description="Basic and acidic residues" evidence="8">
    <location>
        <begin position="718"/>
        <end position="781"/>
    </location>
</feature>
<feature type="compositionally biased region" description="Acidic residues" evidence="8">
    <location>
        <begin position="407"/>
        <end position="427"/>
    </location>
</feature>
<organism evidence="10 11">
    <name type="scientific">Parachaetomium inaequale</name>
    <dbReference type="NCBI Taxonomy" id="2588326"/>
    <lineage>
        <taxon>Eukaryota</taxon>
        <taxon>Fungi</taxon>
        <taxon>Dikarya</taxon>
        <taxon>Ascomycota</taxon>
        <taxon>Pezizomycotina</taxon>
        <taxon>Sordariomycetes</taxon>
        <taxon>Sordariomycetidae</taxon>
        <taxon>Sordariales</taxon>
        <taxon>Chaetomiaceae</taxon>
        <taxon>Parachaetomium</taxon>
    </lineage>
</organism>
<name>A0AAN6PGY0_9PEZI</name>
<evidence type="ECO:0000313" key="11">
    <source>
        <dbReference type="Proteomes" id="UP001303115"/>
    </source>
</evidence>
<evidence type="ECO:0000256" key="6">
    <source>
        <dbReference type="ARBA" id="ARBA00023212"/>
    </source>
</evidence>
<comment type="similarity">
    <text evidence="3">Belongs to the INCENP family.</text>
</comment>
<feature type="compositionally biased region" description="Low complexity" evidence="8">
    <location>
        <begin position="290"/>
        <end position="303"/>
    </location>
</feature>
<evidence type="ECO:0000313" key="10">
    <source>
        <dbReference type="EMBL" id="KAK4040773.1"/>
    </source>
</evidence>
<feature type="region of interest" description="Disordered" evidence="8">
    <location>
        <begin position="69"/>
        <end position="113"/>
    </location>
</feature>
<dbReference type="GO" id="GO:0005819">
    <property type="term" value="C:spindle"/>
    <property type="evidence" value="ECO:0007669"/>
    <property type="project" value="UniProtKB-SubCell"/>
</dbReference>
<comment type="caution">
    <text evidence="10">The sequence shown here is derived from an EMBL/GenBank/DDBJ whole genome shotgun (WGS) entry which is preliminary data.</text>
</comment>
<dbReference type="PANTHER" id="PTHR13142:SF1">
    <property type="entry name" value="INNER CENTROMERE PROTEIN"/>
    <property type="match status" value="1"/>
</dbReference>
<feature type="compositionally biased region" description="Polar residues" evidence="8">
    <location>
        <begin position="901"/>
        <end position="929"/>
    </location>
</feature>
<feature type="region of interest" description="Disordered" evidence="8">
    <location>
        <begin position="125"/>
        <end position="633"/>
    </location>
</feature>
<dbReference type="PANTHER" id="PTHR13142">
    <property type="entry name" value="INNER CENTROMERE PROTEIN"/>
    <property type="match status" value="1"/>
</dbReference>
<feature type="compositionally biased region" description="Low complexity" evidence="8">
    <location>
        <begin position="252"/>
        <end position="283"/>
    </location>
</feature>
<evidence type="ECO:0000256" key="3">
    <source>
        <dbReference type="ARBA" id="ARBA00010042"/>
    </source>
</evidence>
<feature type="compositionally biased region" description="Polar residues" evidence="8">
    <location>
        <begin position="464"/>
        <end position="479"/>
    </location>
</feature>
<evidence type="ECO:0000256" key="4">
    <source>
        <dbReference type="ARBA" id="ARBA00022490"/>
    </source>
</evidence>
<feature type="compositionally biased region" description="Polar residues" evidence="8">
    <location>
        <begin position="697"/>
        <end position="711"/>
    </location>
</feature>
<feature type="compositionally biased region" description="Polar residues" evidence="8">
    <location>
        <begin position="384"/>
        <end position="395"/>
    </location>
</feature>
<keyword evidence="7" id="KW-0539">Nucleus</keyword>
<dbReference type="Pfam" id="PF03941">
    <property type="entry name" value="INCENP_ARK-bind"/>
    <property type="match status" value="1"/>
</dbReference>
<keyword evidence="11" id="KW-1185">Reference proteome</keyword>
<feature type="compositionally biased region" description="Low complexity" evidence="8">
    <location>
        <begin position="227"/>
        <end position="242"/>
    </location>
</feature>
<evidence type="ECO:0000259" key="9">
    <source>
        <dbReference type="Pfam" id="PF03941"/>
    </source>
</evidence>
<evidence type="ECO:0000256" key="5">
    <source>
        <dbReference type="ARBA" id="ARBA00022829"/>
    </source>
</evidence>
<feature type="compositionally biased region" description="Low complexity" evidence="8">
    <location>
        <begin position="510"/>
        <end position="519"/>
    </location>
</feature>
<gene>
    <name evidence="10" type="ORF">C8A01DRAFT_35244</name>
</gene>
<dbReference type="Proteomes" id="UP001303115">
    <property type="component" value="Unassembled WGS sequence"/>
</dbReference>
<comment type="subcellular location">
    <subcellularLocation>
        <location evidence="2">Cytoplasm</location>
        <location evidence="2">Cytoskeleton</location>
        <location evidence="2">Spindle</location>
    </subcellularLocation>
    <subcellularLocation>
        <location evidence="1">Nucleus</location>
    </subcellularLocation>
</comment>
<feature type="region of interest" description="Disordered" evidence="8">
    <location>
        <begin position="697"/>
        <end position="1274"/>
    </location>
</feature>
<keyword evidence="5" id="KW-0159">Chromosome partition</keyword>
<feature type="compositionally biased region" description="Basic and acidic residues" evidence="8">
    <location>
        <begin position="832"/>
        <end position="844"/>
    </location>
</feature>
<feature type="domain" description="Inner centromere protein ARK-binding" evidence="9">
    <location>
        <begin position="1251"/>
        <end position="1304"/>
    </location>
</feature>